<feature type="region of interest" description="Disordered" evidence="1">
    <location>
        <begin position="710"/>
        <end position="734"/>
    </location>
</feature>
<dbReference type="EMBL" id="VXIT01000002">
    <property type="protein sequence ID" value="KAA6415062.1"/>
    <property type="molecule type" value="Genomic_DNA"/>
</dbReference>
<evidence type="ECO:0000313" key="4">
    <source>
        <dbReference type="Proteomes" id="UP000324767"/>
    </source>
</evidence>
<accession>A0A5M8Q153</accession>
<feature type="region of interest" description="Disordered" evidence="1">
    <location>
        <begin position="1"/>
        <end position="30"/>
    </location>
</feature>
<feature type="region of interest" description="Disordered" evidence="1">
    <location>
        <begin position="1243"/>
        <end position="1305"/>
    </location>
</feature>
<feature type="compositionally biased region" description="Polar residues" evidence="1">
    <location>
        <begin position="877"/>
        <end position="889"/>
    </location>
</feature>
<evidence type="ECO:0000313" key="3">
    <source>
        <dbReference type="EMBL" id="KAA6415062.1"/>
    </source>
</evidence>
<dbReference type="Gene3D" id="3.40.800.20">
    <property type="entry name" value="Histone deacetylase domain"/>
    <property type="match status" value="1"/>
</dbReference>
<feature type="compositionally biased region" description="Basic and acidic residues" evidence="1">
    <location>
        <begin position="1"/>
        <end position="15"/>
    </location>
</feature>
<dbReference type="PANTHER" id="PTHR47558:SF1">
    <property type="entry name" value="HISTONE DEACETYLASE HOS3"/>
    <property type="match status" value="1"/>
</dbReference>
<sequence length="1305" mass="140839">MERSGLERSATEHSKGMASPSLPPSTNITGVNLSARLQRLSLDTASATLLPASSPVRRQSHSHSKLPENSSDHSSPSANQLAQSTLRRTPSASSLSIDRGSTTPAMNRKSSLSSLRSIGGVTPPSAPVIRRASSNLASSPHNAMPPKLPLPTQEEEPHQARPPTAATVARDYFQKELEMCHTSAESTVDAPKTVVILHDACYGHRFSRPRTSKANLNTIVERPERIHAGILGISTAYVRLGGRHTEAKHAPHPTKDPRSVQTLPFRIQKTSRSVSLTSQAVINVHGAKWMEELRVMCESAETKLALNGKELNRPVGQLGAKEEAEKPKLHEGDLYLCSESLNALQGALGGVLEAVDAVFAEAGPQRAFVCIRPPGHHCSASYPSGFCWLNNVHVGIAHASAMYGLTHAAIIDFDLHHGDGSQAITWDHNAKIASMPKNTPAYKKTSIGYFSLHDINSYPCEYGDEDKVRNASLCLENAHGQSIWNVHLQPWKSDSEFWDLYENRYSVLITKTRDYLRVHTERLRASPNHPLPKAAIFLSAGFDASEWESSGMQRHKVNVPTDFYARFTRDVVHLAEEAGLGVDGRVISVLEGGYSDRALTSGVLSHLSGLAETNDVALNGTVSNGLGHEMSGRLGQLDIRDDYSKAAPDHLETVDAAWWATPKLEELENLVDPPPLAAAPKKLRNVVASSYTSPTQSYTAKIVPSVQGRRSLSGSGWMANSRSTSNSSVRASTSPAPEVDWATAAHELCKLLIPTDRQTRSCRPEDLNAEATRARKDRQSAVGLPSETANVENKRMQLRDRKNKVTNYTVEDENQKPVPRASRRKTIADVGSLDQMTSEEPSIPTGLNFQRPTEQSRRRLSTSSTLGPVTGERVPSITPSTLPIGTNTGSSYATRRRSSSSSTIRPGSSVSNHPEKELPIVRKARAPATTRTVMPKVHPAKQVPPVPRVPPAYSTASTSEDLSNRSFKALSVPKMPLTTHEDSKDKDVDSIASSLKKMSIKLNVPSKEEQEIREAKKKPAARAPRKLTSPRKPKAIATSKALPKSRPPGVVGVASNIVDPIDKPTIGERTSTSVPEPLVKIETPPPSTATDTLAGYREGPESLPSSFLPPLDPAIPASTTETTQQAGLGPLPTSFMPPSNPSFPAVATEFQAPNLSPTANPTDNLPSSASLPPPQNEAPLQKPPLPSPPASEPPTFPPPSTPKRTKQDLPIFTSTSTIPFGQSVVISPSILDLLMNPTKEAAVTSPVGDDVNSFPETWTTPFASPSASQTPHDSSGNALTDQSQAQSGVEGDIWDFPDTPQHRMS</sequence>
<dbReference type="FunFam" id="3.40.800.20:FF:000011">
    <property type="entry name" value="Histone deacetylase HOS3"/>
    <property type="match status" value="1"/>
</dbReference>
<dbReference type="PRINTS" id="PR01270">
    <property type="entry name" value="HDASUPER"/>
</dbReference>
<feature type="compositionally biased region" description="Low complexity" evidence="1">
    <location>
        <begin position="899"/>
        <end position="911"/>
    </location>
</feature>
<dbReference type="InterPro" id="IPR023801">
    <property type="entry name" value="His_deacetylse_dom"/>
</dbReference>
<name>A0A5M8Q153_9LECA</name>
<evidence type="ECO:0000256" key="1">
    <source>
        <dbReference type="SAM" id="MobiDB-lite"/>
    </source>
</evidence>
<dbReference type="Proteomes" id="UP000324767">
    <property type="component" value="Unassembled WGS sequence"/>
</dbReference>
<dbReference type="GO" id="GO:0010468">
    <property type="term" value="P:regulation of gene expression"/>
    <property type="evidence" value="ECO:0007669"/>
    <property type="project" value="UniProtKB-ARBA"/>
</dbReference>
<proteinExistence type="predicted"/>
<feature type="domain" description="Histone deacetylase" evidence="2">
    <location>
        <begin position="273"/>
        <end position="609"/>
    </location>
</feature>
<feature type="compositionally biased region" description="Polar residues" evidence="1">
    <location>
        <begin position="1151"/>
        <end position="1170"/>
    </location>
</feature>
<evidence type="ECO:0000259" key="2">
    <source>
        <dbReference type="Pfam" id="PF00850"/>
    </source>
</evidence>
<feature type="region of interest" description="Disordered" evidence="1">
    <location>
        <begin position="48"/>
        <end position="161"/>
    </location>
</feature>
<gene>
    <name evidence="3" type="ORF">FRX48_01813</name>
</gene>
<feature type="region of interest" description="Disordered" evidence="1">
    <location>
        <begin position="1004"/>
        <end position="1216"/>
    </location>
</feature>
<dbReference type="InterPro" id="IPR000286">
    <property type="entry name" value="HDACs"/>
</dbReference>
<feature type="compositionally biased region" description="Polar residues" evidence="1">
    <location>
        <begin position="834"/>
        <end position="853"/>
    </location>
</feature>
<feature type="compositionally biased region" description="Polar residues" evidence="1">
    <location>
        <begin position="1117"/>
        <end position="1126"/>
    </location>
</feature>
<feature type="compositionally biased region" description="Polar residues" evidence="1">
    <location>
        <begin position="132"/>
        <end position="141"/>
    </location>
</feature>
<protein>
    <submittedName>
        <fullName evidence="3">Arginase deacetylase</fullName>
    </submittedName>
</protein>
<feature type="compositionally biased region" description="Basic and acidic residues" evidence="1">
    <location>
        <begin position="762"/>
        <end position="779"/>
    </location>
</feature>
<feature type="compositionally biased region" description="Polar residues" evidence="1">
    <location>
        <begin position="1254"/>
        <end position="1287"/>
    </location>
</feature>
<dbReference type="InterPro" id="IPR023696">
    <property type="entry name" value="Ureohydrolase_dom_sf"/>
</dbReference>
<dbReference type="OrthoDB" id="5232919at2759"/>
<dbReference type="CDD" id="cd09998">
    <property type="entry name" value="HDAC_Hos3"/>
    <property type="match status" value="1"/>
</dbReference>
<feature type="compositionally biased region" description="Basic residues" evidence="1">
    <location>
        <begin position="1015"/>
        <end position="1034"/>
    </location>
</feature>
<comment type="caution">
    <text evidence="3">The sequence shown here is derived from an EMBL/GenBank/DDBJ whole genome shotgun (WGS) entry which is preliminary data.</text>
</comment>
<feature type="compositionally biased region" description="Low complexity" evidence="1">
    <location>
        <begin position="719"/>
        <end position="734"/>
    </location>
</feature>
<dbReference type="GO" id="GO:0004407">
    <property type="term" value="F:histone deacetylase activity"/>
    <property type="evidence" value="ECO:0007669"/>
    <property type="project" value="TreeGrafter"/>
</dbReference>
<organism evidence="3 4">
    <name type="scientific">Lasallia pustulata</name>
    <dbReference type="NCBI Taxonomy" id="136370"/>
    <lineage>
        <taxon>Eukaryota</taxon>
        <taxon>Fungi</taxon>
        <taxon>Dikarya</taxon>
        <taxon>Ascomycota</taxon>
        <taxon>Pezizomycotina</taxon>
        <taxon>Lecanoromycetes</taxon>
        <taxon>OSLEUM clade</taxon>
        <taxon>Umbilicariomycetidae</taxon>
        <taxon>Umbilicariales</taxon>
        <taxon>Umbilicariaceae</taxon>
        <taxon>Lasallia</taxon>
    </lineage>
</organism>
<feature type="region of interest" description="Disordered" evidence="1">
    <location>
        <begin position="762"/>
        <end position="962"/>
    </location>
</feature>
<dbReference type="PANTHER" id="PTHR47558">
    <property type="entry name" value="HISTONE DEACETYLASE HOS3"/>
    <property type="match status" value="1"/>
</dbReference>
<reference evidence="3 4" key="1">
    <citation type="submission" date="2019-09" db="EMBL/GenBank/DDBJ databases">
        <title>The hologenome of the rock-dwelling lichen Lasallia pustulata.</title>
        <authorList>
            <person name="Greshake Tzovaras B."/>
            <person name="Segers F."/>
            <person name="Bicker A."/>
            <person name="Dal Grande F."/>
            <person name="Otte J."/>
            <person name="Hankeln T."/>
            <person name="Schmitt I."/>
            <person name="Ebersberger I."/>
        </authorList>
    </citation>
    <scope>NUCLEOTIDE SEQUENCE [LARGE SCALE GENOMIC DNA]</scope>
    <source>
        <strain evidence="3">A1-1</strain>
    </source>
</reference>
<dbReference type="Pfam" id="PF00850">
    <property type="entry name" value="Hist_deacetyl"/>
    <property type="match status" value="1"/>
</dbReference>
<feature type="compositionally biased region" description="Pro residues" evidence="1">
    <location>
        <begin position="1171"/>
        <end position="1201"/>
    </location>
</feature>
<dbReference type="GO" id="GO:0005634">
    <property type="term" value="C:nucleus"/>
    <property type="evidence" value="ECO:0007669"/>
    <property type="project" value="TreeGrafter"/>
</dbReference>
<dbReference type="InterPro" id="IPR037138">
    <property type="entry name" value="His_deacetylse_dom_sf"/>
</dbReference>
<dbReference type="InterPro" id="IPR053244">
    <property type="entry name" value="HDAC_HD_type_1"/>
</dbReference>
<feature type="compositionally biased region" description="Polar residues" evidence="1">
    <location>
        <begin position="67"/>
        <end position="116"/>
    </location>
</feature>
<dbReference type="SUPFAM" id="SSF52768">
    <property type="entry name" value="Arginase/deacetylase"/>
    <property type="match status" value="1"/>
</dbReference>